<keyword evidence="9" id="KW-1185">Reference proteome</keyword>
<evidence type="ECO:0000313" key="8">
    <source>
        <dbReference type="EMBL" id="RZC59349.1"/>
    </source>
</evidence>
<dbReference type="InterPro" id="IPR016140">
    <property type="entry name" value="Bifunc_inhib/LTP/seed_store"/>
</dbReference>
<dbReference type="OMA" id="IIVLINY"/>
<name>A0A4Y7JHW9_PAPSO</name>
<reference evidence="8 9" key="1">
    <citation type="journal article" date="2018" name="Science">
        <title>The opium poppy genome and morphinan production.</title>
        <authorList>
            <person name="Guo L."/>
            <person name="Winzer T."/>
            <person name="Yang X."/>
            <person name="Li Y."/>
            <person name="Ning Z."/>
            <person name="He Z."/>
            <person name="Teodor R."/>
            <person name="Lu Y."/>
            <person name="Bowser T.A."/>
            <person name="Graham I.A."/>
            <person name="Ye K."/>
        </authorList>
    </citation>
    <scope>NUCLEOTIDE SEQUENCE [LARGE SCALE GENOMIC DNA]</scope>
    <source>
        <strain evidence="9">cv. HN1</strain>
        <tissue evidence="8">Leaves</tissue>
    </source>
</reference>
<evidence type="ECO:0000256" key="2">
    <source>
        <dbReference type="ARBA" id="ARBA00022729"/>
    </source>
</evidence>
<feature type="region of interest" description="Disordered" evidence="5">
    <location>
        <begin position="193"/>
        <end position="219"/>
    </location>
</feature>
<organism evidence="8 9">
    <name type="scientific">Papaver somniferum</name>
    <name type="common">Opium poppy</name>
    <dbReference type="NCBI Taxonomy" id="3469"/>
    <lineage>
        <taxon>Eukaryota</taxon>
        <taxon>Viridiplantae</taxon>
        <taxon>Streptophyta</taxon>
        <taxon>Embryophyta</taxon>
        <taxon>Tracheophyta</taxon>
        <taxon>Spermatophyta</taxon>
        <taxon>Magnoliopsida</taxon>
        <taxon>Ranunculales</taxon>
        <taxon>Papaveraceae</taxon>
        <taxon>Papaveroideae</taxon>
        <taxon>Papaver</taxon>
    </lineage>
</organism>
<evidence type="ECO:0000256" key="6">
    <source>
        <dbReference type="SAM" id="Phobius"/>
    </source>
</evidence>
<evidence type="ECO:0000259" key="7">
    <source>
        <dbReference type="SMART" id="SM00499"/>
    </source>
</evidence>
<evidence type="ECO:0000256" key="4">
    <source>
        <dbReference type="ARBA" id="ARBA00023180"/>
    </source>
</evidence>
<evidence type="ECO:0000256" key="5">
    <source>
        <dbReference type="SAM" id="MobiDB-lite"/>
    </source>
</evidence>
<dbReference type="Proteomes" id="UP000316621">
    <property type="component" value="Chromosome 4"/>
</dbReference>
<dbReference type="SMART" id="SM00499">
    <property type="entry name" value="AAI"/>
    <property type="match status" value="1"/>
</dbReference>
<dbReference type="Pfam" id="PF14368">
    <property type="entry name" value="LTP_2"/>
    <property type="match status" value="1"/>
</dbReference>
<keyword evidence="2" id="KW-0732">Signal</keyword>
<accession>A0A4Y7JHW9</accession>
<keyword evidence="6" id="KW-0812">Transmembrane</keyword>
<dbReference type="AlphaFoldDB" id="A0A4Y7JHW9"/>
<keyword evidence="3" id="KW-1015">Disulfide bond</keyword>
<proteinExistence type="inferred from homology"/>
<evidence type="ECO:0000256" key="3">
    <source>
        <dbReference type="ARBA" id="ARBA00023157"/>
    </source>
</evidence>
<gene>
    <name evidence="8" type="ORF">C5167_006646</name>
</gene>
<keyword evidence="6" id="KW-0472">Membrane</keyword>
<dbReference type="SUPFAM" id="SSF47699">
    <property type="entry name" value="Bifunctional inhibitor/lipid-transfer protein/seed storage 2S albumin"/>
    <property type="match status" value="1"/>
</dbReference>
<feature type="compositionally biased region" description="Polar residues" evidence="5">
    <location>
        <begin position="193"/>
        <end position="212"/>
    </location>
</feature>
<evidence type="ECO:0000256" key="1">
    <source>
        <dbReference type="ARBA" id="ARBA00009748"/>
    </source>
</evidence>
<dbReference type="CDD" id="cd00010">
    <property type="entry name" value="AAI_LTSS"/>
    <property type="match status" value="1"/>
</dbReference>
<dbReference type="InterPro" id="IPR036312">
    <property type="entry name" value="Bifun_inhib/LTP/seed_sf"/>
</dbReference>
<protein>
    <recommendedName>
        <fullName evidence="7">Bifunctional inhibitor/plant lipid transfer protein/seed storage helical domain-containing protein</fullName>
    </recommendedName>
</protein>
<dbReference type="PANTHER" id="PTHR33044">
    <property type="entry name" value="BIFUNCTIONAL INHIBITOR/LIPID-TRANSFER PROTEIN/SEED STORAGE 2S ALBUMIN SUPERFAMILY PROTEIN-RELATED"/>
    <property type="match status" value="1"/>
</dbReference>
<dbReference type="InterPro" id="IPR043325">
    <property type="entry name" value="LTSS"/>
</dbReference>
<comment type="similarity">
    <text evidence="1">Belongs to the plant LTP family.</text>
</comment>
<feature type="transmembrane region" description="Helical" evidence="6">
    <location>
        <begin position="225"/>
        <end position="246"/>
    </location>
</feature>
<sequence>MESNLSPLTLEFLQSSEYSTVTTRTSLQAYKSGLNGQLEDRDAVRRYGCSEKHTAVEGKPPPRKLISSAANATVAYYAAAPPMPSSSNSTLIEEECKSEFAKVGLCLDFATGKAKTPPKDCCATIDDIRQENEVCLCYVIQQVHQGGSSLKELGVQESKLLELPKACKLEVKLEDCPKLLHLNSTSPDNAIFTNSSTASSAAEPTHSSQQATVPEKKNTSSSARFVRGSTLTGAISIIVLINYMFFSA</sequence>
<dbReference type="Gene3D" id="1.10.110.10">
    <property type="entry name" value="Plant lipid-transfer and hydrophobic proteins"/>
    <property type="match status" value="1"/>
</dbReference>
<dbReference type="Gramene" id="RZC59349">
    <property type="protein sequence ID" value="RZC59349"/>
    <property type="gene ID" value="C5167_006646"/>
</dbReference>
<keyword evidence="6" id="KW-1133">Transmembrane helix</keyword>
<keyword evidence="4" id="KW-0325">Glycoprotein</keyword>
<feature type="domain" description="Bifunctional inhibitor/plant lipid transfer protein/seed storage helical" evidence="7">
    <location>
        <begin position="96"/>
        <end position="176"/>
    </location>
</feature>
<dbReference type="EMBL" id="CM010718">
    <property type="protein sequence ID" value="RZC59349.1"/>
    <property type="molecule type" value="Genomic_DNA"/>
</dbReference>
<evidence type="ECO:0000313" key="9">
    <source>
        <dbReference type="Proteomes" id="UP000316621"/>
    </source>
</evidence>